<accession>A0A8S5S6Z4</accession>
<name>A0A8S5S6Z4_9CAUD</name>
<sequence length="170" mass="20332">MNKEELLKQYDEKAKVLRDEFIAKLEDDKKEFKLTFPEDGASVYFIYRGDKSVVNSDFWSNSTTDKNIFEIGEYFNTKEEAEQCLRERELLFKLRQWAKEKNDGWKPDWSNDDEEKYYITYFKDKSLGVSWEITWGMINFTKLPYFKTSEITQECIKLFGNEIKEVLANG</sequence>
<dbReference type="EMBL" id="BK032542">
    <property type="protein sequence ID" value="DAF46686.1"/>
    <property type="molecule type" value="Genomic_DNA"/>
</dbReference>
<proteinExistence type="predicted"/>
<reference evidence="1" key="1">
    <citation type="journal article" date="2021" name="Proc. Natl. Acad. Sci. U.S.A.">
        <title>A Catalog of Tens of Thousands of Viruses from Human Metagenomes Reveals Hidden Associations with Chronic Diseases.</title>
        <authorList>
            <person name="Tisza M.J."/>
            <person name="Buck C.B."/>
        </authorList>
    </citation>
    <scope>NUCLEOTIDE SEQUENCE</scope>
    <source>
        <strain evidence="1">CtAFE3</strain>
    </source>
</reference>
<organism evidence="1">
    <name type="scientific">Siphoviridae sp. ctAFE3</name>
    <dbReference type="NCBI Taxonomy" id="2827796"/>
    <lineage>
        <taxon>Viruses</taxon>
        <taxon>Duplodnaviria</taxon>
        <taxon>Heunggongvirae</taxon>
        <taxon>Uroviricota</taxon>
        <taxon>Caudoviricetes</taxon>
    </lineage>
</organism>
<evidence type="ECO:0000313" key="1">
    <source>
        <dbReference type="EMBL" id="DAF46686.1"/>
    </source>
</evidence>
<protein>
    <submittedName>
        <fullName evidence="1">Uncharacterized protein</fullName>
    </submittedName>
</protein>